<keyword evidence="2" id="KW-1185">Reference proteome</keyword>
<name>A0A1J6JDZ0_NICAT</name>
<evidence type="ECO:0000313" key="1">
    <source>
        <dbReference type="EMBL" id="OIT07895.1"/>
    </source>
</evidence>
<evidence type="ECO:0000313" key="2">
    <source>
        <dbReference type="Proteomes" id="UP000187609"/>
    </source>
</evidence>
<proteinExistence type="predicted"/>
<gene>
    <name evidence="1" type="ORF">A4A49_63152</name>
</gene>
<accession>A0A1J6JDZ0</accession>
<dbReference type="Proteomes" id="UP000187609">
    <property type="component" value="Unassembled WGS sequence"/>
</dbReference>
<feature type="non-terminal residue" evidence="1">
    <location>
        <position position="178"/>
    </location>
</feature>
<organism evidence="1 2">
    <name type="scientific">Nicotiana attenuata</name>
    <name type="common">Coyote tobacco</name>
    <dbReference type="NCBI Taxonomy" id="49451"/>
    <lineage>
        <taxon>Eukaryota</taxon>
        <taxon>Viridiplantae</taxon>
        <taxon>Streptophyta</taxon>
        <taxon>Embryophyta</taxon>
        <taxon>Tracheophyta</taxon>
        <taxon>Spermatophyta</taxon>
        <taxon>Magnoliopsida</taxon>
        <taxon>eudicotyledons</taxon>
        <taxon>Gunneridae</taxon>
        <taxon>Pentapetalae</taxon>
        <taxon>asterids</taxon>
        <taxon>lamiids</taxon>
        <taxon>Solanales</taxon>
        <taxon>Solanaceae</taxon>
        <taxon>Nicotianoideae</taxon>
        <taxon>Nicotianeae</taxon>
        <taxon>Nicotiana</taxon>
    </lineage>
</organism>
<dbReference type="EMBL" id="MJEQ01037183">
    <property type="protein sequence ID" value="OIT07895.1"/>
    <property type="molecule type" value="Genomic_DNA"/>
</dbReference>
<dbReference type="Gramene" id="OIT07895">
    <property type="protein sequence ID" value="OIT07895"/>
    <property type="gene ID" value="A4A49_63152"/>
</dbReference>
<sequence length="178" mass="21029">MELHVRPDSAIRYFKFLNCWTENATFLPLVQEVWNKQVCGNPIWIFHQKIKALCAALSKWSRQEYGNIFSRAKEFEEKVRKAEEISAQSNKESDRIVAHELTAQYVKYLKTEEAILKQKTQLQWFKEGDANSKYFHSLIRGRRRKLYIHKIKNEDGEWITGDEAIGEAACEHFQNLFS</sequence>
<dbReference type="OMA" id="CWTENAT"/>
<protein>
    <submittedName>
        <fullName evidence="1">Uncharacterized protein</fullName>
    </submittedName>
</protein>
<reference evidence="1" key="1">
    <citation type="submission" date="2016-11" db="EMBL/GenBank/DDBJ databases">
        <title>The genome of Nicotiana attenuata.</title>
        <authorList>
            <person name="Xu S."/>
            <person name="Brockmoeller T."/>
            <person name="Gaquerel E."/>
            <person name="Navarro A."/>
            <person name="Kuhl H."/>
            <person name="Gase K."/>
            <person name="Ling Z."/>
            <person name="Zhou W."/>
            <person name="Kreitzer C."/>
            <person name="Stanke M."/>
            <person name="Tang H."/>
            <person name="Lyons E."/>
            <person name="Pandey P."/>
            <person name="Pandey S.P."/>
            <person name="Timmermann B."/>
            <person name="Baldwin I.T."/>
        </authorList>
    </citation>
    <scope>NUCLEOTIDE SEQUENCE [LARGE SCALE GENOMIC DNA]</scope>
    <source>
        <strain evidence="1">UT</strain>
    </source>
</reference>
<comment type="caution">
    <text evidence="1">The sequence shown here is derived from an EMBL/GenBank/DDBJ whole genome shotgun (WGS) entry which is preliminary data.</text>
</comment>
<dbReference type="AlphaFoldDB" id="A0A1J6JDZ0"/>